<proteinExistence type="predicted"/>
<protein>
    <submittedName>
        <fullName evidence="3">Putative acyltransferase</fullName>
        <ecNumber evidence="3">2.3.1.-</ecNumber>
    </submittedName>
</protein>
<dbReference type="InterPro" id="IPR002656">
    <property type="entry name" value="Acyl_transf_3_dom"/>
</dbReference>
<organism evidence="3 4">
    <name type="scientific">Ectopseudomonas mendocina</name>
    <name type="common">Pseudomonas mendocina</name>
    <dbReference type="NCBI Taxonomy" id="300"/>
    <lineage>
        <taxon>Bacteria</taxon>
        <taxon>Pseudomonadati</taxon>
        <taxon>Pseudomonadota</taxon>
        <taxon>Gammaproteobacteria</taxon>
        <taxon>Pseudomonadales</taxon>
        <taxon>Pseudomonadaceae</taxon>
        <taxon>Ectopseudomonas</taxon>
    </lineage>
</organism>
<evidence type="ECO:0000259" key="2">
    <source>
        <dbReference type="Pfam" id="PF01757"/>
    </source>
</evidence>
<dbReference type="PANTHER" id="PTHR23028">
    <property type="entry name" value="ACETYLTRANSFERASE"/>
    <property type="match status" value="1"/>
</dbReference>
<feature type="transmembrane region" description="Helical" evidence="1">
    <location>
        <begin position="21"/>
        <end position="38"/>
    </location>
</feature>
<keyword evidence="1" id="KW-1133">Transmembrane helix</keyword>
<sequence length="381" mass="42123">MFKTTGGLRQPGAFIPQLESFRGWAILLVVAFHVHGILLGEGPLSAASSIWLRLVGAGNTGVTLFFVLSGFLLTRPFIRALHEGARISIGHFYLARILRIVPLYYAVVLVAWLVSGNSTDAFKALMFIPVGFSIFPFSVPWWSLCTEMQFYLLLPWLMLALHQRKGRWLILLGLSIWLSLHWLHLLEPGWLALPTGSQSSLFGRGFAFLVGGLAAWFHMSSTYARLVASPLRVTLIALALLAALIALLQWYGLVGQRSATMAMPLYHDLEALLWAGVLLCGLGPMAAGGRLFINPLFSHFGSISYSLYLVHLPVQFYLLHPLKVAGLNTSDIRMITAIIASFMLSWFLAVLCHHAIEKPCLLLKSQLPTLSGRPRADHARA</sequence>
<keyword evidence="3" id="KW-0012">Acyltransferase</keyword>
<feature type="transmembrane region" description="Helical" evidence="1">
    <location>
        <begin position="334"/>
        <end position="356"/>
    </location>
</feature>
<keyword evidence="3" id="KW-0808">Transferase</keyword>
<dbReference type="AlphaFoldDB" id="A0A379INL5"/>
<dbReference type="Pfam" id="PF01757">
    <property type="entry name" value="Acyl_transf_3"/>
    <property type="match status" value="1"/>
</dbReference>
<feature type="transmembrane region" description="Helical" evidence="1">
    <location>
        <begin position="271"/>
        <end position="293"/>
    </location>
</feature>
<feature type="transmembrane region" description="Helical" evidence="1">
    <location>
        <begin position="126"/>
        <end position="145"/>
    </location>
</feature>
<dbReference type="OrthoDB" id="9767863at2"/>
<feature type="transmembrane region" description="Helical" evidence="1">
    <location>
        <begin position="231"/>
        <end position="251"/>
    </location>
</feature>
<gene>
    <name evidence="3" type="primary">oatA</name>
    <name evidence="3" type="ORF">NCTC10899_00648</name>
</gene>
<keyword evidence="1" id="KW-0472">Membrane</keyword>
<evidence type="ECO:0000256" key="1">
    <source>
        <dbReference type="SAM" id="Phobius"/>
    </source>
</evidence>
<dbReference type="RefSeq" id="WP_115292548.1">
    <property type="nucleotide sequence ID" value="NZ_CBCRWL010000004.1"/>
</dbReference>
<evidence type="ECO:0000313" key="3">
    <source>
        <dbReference type="EMBL" id="SUD37887.1"/>
    </source>
</evidence>
<dbReference type="PANTHER" id="PTHR23028:SF53">
    <property type="entry name" value="ACYL_TRANSF_3 DOMAIN-CONTAINING PROTEIN"/>
    <property type="match status" value="1"/>
</dbReference>
<dbReference type="GO" id="GO:0016747">
    <property type="term" value="F:acyltransferase activity, transferring groups other than amino-acyl groups"/>
    <property type="evidence" value="ECO:0007669"/>
    <property type="project" value="InterPro"/>
</dbReference>
<dbReference type="GO" id="GO:0016020">
    <property type="term" value="C:membrane"/>
    <property type="evidence" value="ECO:0007669"/>
    <property type="project" value="TreeGrafter"/>
</dbReference>
<evidence type="ECO:0000313" key="4">
    <source>
        <dbReference type="Proteomes" id="UP000254260"/>
    </source>
</evidence>
<feature type="transmembrane region" description="Helical" evidence="1">
    <location>
        <begin position="201"/>
        <end position="219"/>
    </location>
</feature>
<feature type="transmembrane region" description="Helical" evidence="1">
    <location>
        <begin position="50"/>
        <end position="73"/>
    </location>
</feature>
<feature type="transmembrane region" description="Helical" evidence="1">
    <location>
        <begin position="166"/>
        <end position="186"/>
    </location>
</feature>
<feature type="transmembrane region" description="Helical" evidence="1">
    <location>
        <begin position="305"/>
        <end position="322"/>
    </location>
</feature>
<dbReference type="EMBL" id="UGUU01000001">
    <property type="protein sequence ID" value="SUD37887.1"/>
    <property type="molecule type" value="Genomic_DNA"/>
</dbReference>
<feature type="domain" description="Acyltransferase 3" evidence="2">
    <location>
        <begin position="17"/>
        <end position="350"/>
    </location>
</feature>
<dbReference type="GO" id="GO:0000271">
    <property type="term" value="P:polysaccharide biosynthetic process"/>
    <property type="evidence" value="ECO:0007669"/>
    <property type="project" value="TreeGrafter"/>
</dbReference>
<dbReference type="InterPro" id="IPR050879">
    <property type="entry name" value="Acyltransferase_3"/>
</dbReference>
<dbReference type="EC" id="2.3.1.-" evidence="3"/>
<accession>A0A379INL5</accession>
<keyword evidence="1" id="KW-0812">Transmembrane</keyword>
<feature type="transmembrane region" description="Helical" evidence="1">
    <location>
        <begin position="93"/>
        <end position="114"/>
    </location>
</feature>
<reference evidence="3 4" key="1">
    <citation type="submission" date="2018-06" db="EMBL/GenBank/DDBJ databases">
        <authorList>
            <consortium name="Pathogen Informatics"/>
            <person name="Doyle S."/>
        </authorList>
    </citation>
    <scope>NUCLEOTIDE SEQUENCE [LARGE SCALE GENOMIC DNA]</scope>
    <source>
        <strain evidence="3 4">NCTC10899</strain>
    </source>
</reference>
<name>A0A379INL5_ECTME</name>
<dbReference type="Proteomes" id="UP000254260">
    <property type="component" value="Unassembled WGS sequence"/>
</dbReference>